<comment type="similarity">
    <text evidence="4">Belongs to the TCP-1 chaperonin family.</text>
</comment>
<evidence type="ECO:0000256" key="10">
    <source>
        <dbReference type="ARBA" id="ARBA00023242"/>
    </source>
</evidence>
<dbReference type="Gene3D" id="3.30.260.10">
    <property type="entry name" value="TCP-1-like chaperonin intermediate domain"/>
    <property type="match status" value="1"/>
</dbReference>
<organism evidence="15 16">
    <name type="scientific">Xenopus laevis</name>
    <name type="common">African clawed frog</name>
    <dbReference type="NCBI Taxonomy" id="8355"/>
    <lineage>
        <taxon>Eukaryota</taxon>
        <taxon>Metazoa</taxon>
        <taxon>Chordata</taxon>
        <taxon>Craniata</taxon>
        <taxon>Vertebrata</taxon>
        <taxon>Euteleostomi</taxon>
        <taxon>Amphibia</taxon>
        <taxon>Batrachia</taxon>
        <taxon>Anura</taxon>
        <taxon>Pipoidea</taxon>
        <taxon>Pipidae</taxon>
        <taxon>Xenopodinae</taxon>
        <taxon>Xenopus</taxon>
        <taxon>Xenopus</taxon>
    </lineage>
</organism>
<dbReference type="GO" id="GO:0005524">
    <property type="term" value="F:ATP binding"/>
    <property type="evidence" value="ECO:0007669"/>
    <property type="project" value="UniProtKB-KW"/>
</dbReference>
<protein>
    <recommendedName>
        <fullName evidence="13">Molecular chaperone MKKS</fullName>
    </recommendedName>
    <alternativeName>
        <fullName evidence="14">McKusick-Kaufman/Bardet-Biedl syndromes putative chaperonin</fullName>
    </alternativeName>
</protein>
<comment type="subunit">
    <text evidence="12">Component of a complex composed at least of MKKS, BBS10, BBS12, TCP1, CCT2, CCT3, CCT4, CCT5 and CCT8. Interacts with STUB1. Interacts with BBS2 (via coiled coil domain). Interacts with CCDC28B. Interacts with BBS12. Interacts with SMARCC1, a component of the SWI/SNF complexes; the interaction takes place predominantly in the cytoplasm and may modulate SMARCC1 location. Interacts with DLEC1.</text>
</comment>
<keyword evidence="7" id="KW-0067">ATP-binding</keyword>
<evidence type="ECO:0000256" key="3">
    <source>
        <dbReference type="ARBA" id="ARBA00004514"/>
    </source>
</evidence>
<dbReference type="AGR" id="Xenbase:XB-GENE-6485713"/>
<dbReference type="GO" id="GO:0005634">
    <property type="term" value="C:nucleus"/>
    <property type="evidence" value="ECO:0000318"/>
    <property type="project" value="GO_Central"/>
</dbReference>
<accession>A0A1L8G7D7</accession>
<evidence type="ECO:0000256" key="14">
    <source>
        <dbReference type="ARBA" id="ARBA00081955"/>
    </source>
</evidence>
<dbReference type="OrthoDB" id="528704at2759"/>
<dbReference type="GO" id="GO:0003006">
    <property type="term" value="P:developmental process involved in reproduction"/>
    <property type="evidence" value="ECO:0007669"/>
    <property type="project" value="UniProtKB-ARBA"/>
</dbReference>
<keyword evidence="15" id="KW-1185">Reference proteome</keyword>
<evidence type="ECO:0000256" key="5">
    <source>
        <dbReference type="ARBA" id="ARBA00022490"/>
    </source>
</evidence>
<dbReference type="GO" id="GO:0051082">
    <property type="term" value="F:unfolded protein binding"/>
    <property type="evidence" value="ECO:0007669"/>
    <property type="project" value="InterPro"/>
</dbReference>
<dbReference type="Gene3D" id="1.10.560.10">
    <property type="entry name" value="GroEL-like equatorial domain"/>
    <property type="match status" value="1"/>
</dbReference>
<evidence type="ECO:0000256" key="7">
    <source>
        <dbReference type="ARBA" id="ARBA00022840"/>
    </source>
</evidence>
<evidence type="ECO:0000256" key="6">
    <source>
        <dbReference type="ARBA" id="ARBA00022741"/>
    </source>
</evidence>
<dbReference type="STRING" id="8355.A0A1L8G7D7"/>
<dbReference type="InterPro" id="IPR027413">
    <property type="entry name" value="GROEL-like_equatorial_sf"/>
</dbReference>
<dbReference type="Bgee" id="108716568">
    <property type="expression patterns" value="Expressed in egg cell and 19 other cell types or tissues"/>
</dbReference>
<dbReference type="AlphaFoldDB" id="A0A1L8G7D7"/>
<dbReference type="GO" id="GO:0006457">
    <property type="term" value="P:protein folding"/>
    <property type="evidence" value="ECO:0007669"/>
    <property type="project" value="InterPro"/>
</dbReference>
<keyword evidence="6" id="KW-0547">Nucleotide-binding</keyword>
<proteinExistence type="inferred from homology"/>
<comment type="subcellular location">
    <subcellularLocation>
        <location evidence="2">Cytoplasm</location>
        <location evidence="2">Cytoskeleton</location>
        <location evidence="2">Microtubule organizing center</location>
        <location evidence="2">Centrosome</location>
    </subcellularLocation>
    <subcellularLocation>
        <location evidence="3">Cytoplasm</location>
        <location evidence="3">Cytosol</location>
    </subcellularLocation>
    <subcellularLocation>
        <location evidence="1">Nucleus</location>
    </subcellularLocation>
</comment>
<evidence type="ECO:0000256" key="4">
    <source>
        <dbReference type="ARBA" id="ARBA00008020"/>
    </source>
</evidence>
<dbReference type="Pfam" id="PF00118">
    <property type="entry name" value="Cpn60_TCP1"/>
    <property type="match status" value="1"/>
</dbReference>
<keyword evidence="8" id="KW-0143">Chaperone</keyword>
<keyword evidence="9" id="KW-0206">Cytoskeleton</keyword>
<dbReference type="InterPro" id="IPR027409">
    <property type="entry name" value="GroEL-like_apical_dom_sf"/>
</dbReference>
<dbReference type="SUPFAM" id="SSF52029">
    <property type="entry name" value="GroEL apical domain-like"/>
    <property type="match status" value="1"/>
</dbReference>
<dbReference type="PANTHER" id="PTHR46787">
    <property type="entry name" value="SYNDROMES PUTATIVE CHAPERONIN-RELATED"/>
    <property type="match status" value="1"/>
</dbReference>
<dbReference type="InterPro" id="IPR027410">
    <property type="entry name" value="TCP-1-like_intermed_sf"/>
</dbReference>
<evidence type="ECO:0000313" key="16">
    <source>
        <dbReference type="RefSeq" id="XP_018118277.1"/>
    </source>
</evidence>
<keyword evidence="10" id="KW-0539">Nucleus</keyword>
<dbReference type="CTD" id="108716568"/>
<comment type="function">
    <text evidence="11">Probable molecular chaperone that assists the folding of proteins upon ATP hydrolysis. Plays a role in the assembly of BBSome, a complex involved in ciliogenesis regulating transports vesicles to the cilia. May play a role in protein processing in limb, cardiac and reproductive system development. May play a role in cytokinesis.</text>
</comment>
<dbReference type="GO" id="GO:0048513">
    <property type="term" value="P:animal organ development"/>
    <property type="evidence" value="ECO:0007669"/>
    <property type="project" value="UniProtKB-ARBA"/>
</dbReference>
<dbReference type="GO" id="GO:0005737">
    <property type="term" value="C:cytoplasm"/>
    <property type="evidence" value="ECO:0000318"/>
    <property type="project" value="GO_Central"/>
</dbReference>
<dbReference type="PANTHER" id="PTHR46787:SF1">
    <property type="entry name" value="MOLECULAR CHAPERONE MKKS"/>
    <property type="match status" value="1"/>
</dbReference>
<evidence type="ECO:0000256" key="13">
    <source>
        <dbReference type="ARBA" id="ARBA00070698"/>
    </source>
</evidence>
<dbReference type="InterPro" id="IPR002423">
    <property type="entry name" value="Cpn60/GroEL/TCP-1"/>
</dbReference>
<dbReference type="OMA" id="LFVCQKV"/>
<dbReference type="GO" id="GO:0048731">
    <property type="term" value="P:system development"/>
    <property type="evidence" value="ECO:0007669"/>
    <property type="project" value="UniProtKB-ARBA"/>
</dbReference>
<keyword evidence="5" id="KW-0963">Cytoplasm</keyword>
<gene>
    <name evidence="16 17" type="primary">mkks.L</name>
</gene>
<evidence type="ECO:0000256" key="11">
    <source>
        <dbReference type="ARBA" id="ARBA00059081"/>
    </source>
</evidence>
<dbReference type="SUPFAM" id="SSF48592">
    <property type="entry name" value="GroEL equatorial domain-like"/>
    <property type="match status" value="1"/>
</dbReference>
<evidence type="ECO:0000256" key="8">
    <source>
        <dbReference type="ARBA" id="ARBA00023186"/>
    </source>
</evidence>
<dbReference type="FunFam" id="3.30.260.10:FF:000016">
    <property type="entry name" value="McKusick-Kaufman syndrome"/>
    <property type="match status" value="1"/>
</dbReference>
<dbReference type="Proteomes" id="UP000186698">
    <property type="component" value="Chromosome 5L"/>
</dbReference>
<dbReference type="Xenbase" id="XB-GENE-6485713">
    <property type="gene designation" value="mkks.L"/>
</dbReference>
<dbReference type="GO" id="GO:0032502">
    <property type="term" value="P:developmental process"/>
    <property type="evidence" value="ECO:0000318"/>
    <property type="project" value="GO_Central"/>
</dbReference>
<dbReference type="GO" id="GO:1902636">
    <property type="term" value="C:kinociliary basal body"/>
    <property type="evidence" value="ECO:0000318"/>
    <property type="project" value="GO_Central"/>
</dbReference>
<evidence type="ECO:0000256" key="12">
    <source>
        <dbReference type="ARBA" id="ARBA00064363"/>
    </source>
</evidence>
<dbReference type="PaxDb" id="8355-A0A1L8G7D7"/>
<dbReference type="GO" id="GO:0005829">
    <property type="term" value="C:cytosol"/>
    <property type="evidence" value="ECO:0007669"/>
    <property type="project" value="UniProtKB-SubCell"/>
</dbReference>
<dbReference type="GO" id="GO:0005813">
    <property type="term" value="C:centrosome"/>
    <property type="evidence" value="ECO:0007669"/>
    <property type="project" value="UniProtKB-SubCell"/>
</dbReference>
<evidence type="ECO:0000256" key="2">
    <source>
        <dbReference type="ARBA" id="ARBA00004300"/>
    </source>
</evidence>
<name>A0A1L8G7D7_XENLA</name>
<dbReference type="Gene3D" id="3.50.7.10">
    <property type="entry name" value="GroEL"/>
    <property type="match status" value="1"/>
</dbReference>
<dbReference type="GO" id="GO:0060271">
    <property type="term" value="P:cilium assembly"/>
    <property type="evidence" value="ECO:0000318"/>
    <property type="project" value="GO_Central"/>
</dbReference>
<evidence type="ECO:0000313" key="15">
    <source>
        <dbReference type="Proteomes" id="UP000186698"/>
    </source>
</evidence>
<dbReference type="InterPro" id="IPR028790">
    <property type="entry name" value="MKKS"/>
</dbReference>
<dbReference type="GO" id="GO:0051131">
    <property type="term" value="P:chaperone-mediated protein complex assembly"/>
    <property type="evidence" value="ECO:0000318"/>
    <property type="project" value="GO_Central"/>
</dbReference>
<evidence type="ECO:0000313" key="17">
    <source>
        <dbReference type="Xenbase" id="XB-GENE-6485713"/>
    </source>
</evidence>
<dbReference type="GeneID" id="108716568"/>
<evidence type="ECO:0000256" key="9">
    <source>
        <dbReference type="ARBA" id="ARBA00023212"/>
    </source>
</evidence>
<dbReference type="KEGG" id="xla:108716568"/>
<sequence length="572" mass="61983">MSRVEPKKPSVCTSGPLNIQSVRESLSVLHGVIISCYGPFGRIKQIHNGTGGCVLTTSQSSALFNGFSVSKPVAKLLVASVRNHISCFGDSGLFAANLCCHLVDRSFNLNIARHTVINISRSLLNTCICYLSSDDCACKIKVDFDSSKPLLCLIRSVVSSKPACMLTTQEADYLSTLILKAFICTIPDKPGPNIVLGKSVVVPIEGCSVLESSVVSGLLIEMPEFCWSRSVPSSGLPSIDIKLALFSISLSGDLGDTGEGTLSLLRGVDTERVMLEQLLILGRKLVDDRINFLLCQKVIHPSLKQYLKEHGVVVVDRLGAALMESMSQMTGAQPIASLGSIPYTCYGSLQGLQKLSIGSKLYMHLIPTGSSVCSFVLCNRSETSLKELTRTCEAAERVLQLTLKNPWVLLGGGCTETHLAAMLRYKSAHVPSSCLTQLNCTAAEYQQVTNGFCISLESVARNLEHDGGEMFIDLQRGHCWSAAPDSAVDFLRSDSGQQCGCGMHRKREGFKWNALGSWYEPFCPRGSTETHSYPKADKLVFDCFAAKCNALQVAVNTASLILDLSYVIEDHN</sequence>
<evidence type="ECO:0000256" key="1">
    <source>
        <dbReference type="ARBA" id="ARBA00004123"/>
    </source>
</evidence>
<dbReference type="RefSeq" id="XP_018118277.1">
    <property type="nucleotide sequence ID" value="XM_018262788.2"/>
</dbReference>
<reference evidence="16" key="1">
    <citation type="submission" date="2025-08" db="UniProtKB">
        <authorList>
            <consortium name="RefSeq"/>
        </authorList>
    </citation>
    <scope>IDENTIFICATION</scope>
    <source>
        <strain evidence="16">J_2021</strain>
        <tissue evidence="16">Erythrocytes</tissue>
    </source>
</reference>